<evidence type="ECO:0000256" key="2">
    <source>
        <dbReference type="ARBA" id="ARBA00022771"/>
    </source>
</evidence>
<keyword evidence="1" id="KW-0479">Metal-binding</keyword>
<evidence type="ECO:0000256" key="4">
    <source>
        <dbReference type="PROSITE-ProRule" id="PRU00134"/>
    </source>
</evidence>
<evidence type="ECO:0000256" key="1">
    <source>
        <dbReference type="ARBA" id="ARBA00022723"/>
    </source>
</evidence>
<dbReference type="AlphaFoldDB" id="A0AAD6YIR9"/>
<protein>
    <recommendedName>
        <fullName evidence="5">MYND-type domain-containing protein</fullName>
    </recommendedName>
</protein>
<dbReference type="Gene3D" id="3.60.15.10">
    <property type="entry name" value="Ribonuclease Z/Hydroxyacylglutathione hydrolase-like"/>
    <property type="match status" value="1"/>
</dbReference>
<evidence type="ECO:0000313" key="6">
    <source>
        <dbReference type="EMBL" id="KAJ7213072.1"/>
    </source>
</evidence>
<dbReference type="PROSITE" id="PS50865">
    <property type="entry name" value="ZF_MYND_2"/>
    <property type="match status" value="1"/>
</dbReference>
<gene>
    <name evidence="6" type="ORF">GGX14DRAFT_620072</name>
</gene>
<evidence type="ECO:0000313" key="7">
    <source>
        <dbReference type="Proteomes" id="UP001219525"/>
    </source>
</evidence>
<dbReference type="InterPro" id="IPR002893">
    <property type="entry name" value="Znf_MYND"/>
</dbReference>
<name>A0AAD6YIR9_9AGAR</name>
<feature type="domain" description="MYND-type" evidence="5">
    <location>
        <begin position="624"/>
        <end position="666"/>
    </location>
</feature>
<dbReference type="Proteomes" id="UP001219525">
    <property type="component" value="Unassembled WGS sequence"/>
</dbReference>
<dbReference type="Gene3D" id="6.10.140.2220">
    <property type="match status" value="1"/>
</dbReference>
<evidence type="ECO:0000259" key="5">
    <source>
        <dbReference type="PROSITE" id="PS50865"/>
    </source>
</evidence>
<comment type="caution">
    <text evidence="6">The sequence shown here is derived from an EMBL/GenBank/DDBJ whole genome shotgun (WGS) entry which is preliminary data.</text>
</comment>
<dbReference type="InterPro" id="IPR036866">
    <property type="entry name" value="RibonucZ/Hydroxyglut_hydro"/>
</dbReference>
<keyword evidence="3" id="KW-0862">Zinc</keyword>
<accession>A0AAD6YIR9</accession>
<dbReference type="SUPFAM" id="SSF144232">
    <property type="entry name" value="HIT/MYND zinc finger-like"/>
    <property type="match status" value="1"/>
</dbReference>
<reference evidence="6" key="1">
    <citation type="submission" date="2023-03" db="EMBL/GenBank/DDBJ databases">
        <title>Massive genome expansion in bonnet fungi (Mycena s.s.) driven by repeated elements and novel gene families across ecological guilds.</title>
        <authorList>
            <consortium name="Lawrence Berkeley National Laboratory"/>
            <person name="Harder C.B."/>
            <person name="Miyauchi S."/>
            <person name="Viragh M."/>
            <person name="Kuo A."/>
            <person name="Thoen E."/>
            <person name="Andreopoulos B."/>
            <person name="Lu D."/>
            <person name="Skrede I."/>
            <person name="Drula E."/>
            <person name="Henrissat B."/>
            <person name="Morin E."/>
            <person name="Kohler A."/>
            <person name="Barry K."/>
            <person name="LaButti K."/>
            <person name="Morin E."/>
            <person name="Salamov A."/>
            <person name="Lipzen A."/>
            <person name="Mereny Z."/>
            <person name="Hegedus B."/>
            <person name="Baldrian P."/>
            <person name="Stursova M."/>
            <person name="Weitz H."/>
            <person name="Taylor A."/>
            <person name="Grigoriev I.V."/>
            <person name="Nagy L.G."/>
            <person name="Martin F."/>
            <person name="Kauserud H."/>
        </authorList>
    </citation>
    <scope>NUCLEOTIDE SEQUENCE</scope>
    <source>
        <strain evidence="6">9144</strain>
    </source>
</reference>
<keyword evidence="7" id="KW-1185">Reference proteome</keyword>
<dbReference type="EMBL" id="JARJCW010000022">
    <property type="protein sequence ID" value="KAJ7213072.1"/>
    <property type="molecule type" value="Genomic_DNA"/>
</dbReference>
<dbReference type="Pfam" id="PF01753">
    <property type="entry name" value="zf-MYND"/>
    <property type="match status" value="1"/>
</dbReference>
<proteinExistence type="predicted"/>
<evidence type="ECO:0000256" key="3">
    <source>
        <dbReference type="ARBA" id="ARBA00022833"/>
    </source>
</evidence>
<dbReference type="GO" id="GO:0008270">
    <property type="term" value="F:zinc ion binding"/>
    <property type="evidence" value="ECO:0007669"/>
    <property type="project" value="UniProtKB-KW"/>
</dbReference>
<keyword evidence="2 4" id="KW-0863">Zinc-finger</keyword>
<organism evidence="6 7">
    <name type="scientific">Mycena pura</name>
    <dbReference type="NCBI Taxonomy" id="153505"/>
    <lineage>
        <taxon>Eukaryota</taxon>
        <taxon>Fungi</taxon>
        <taxon>Dikarya</taxon>
        <taxon>Basidiomycota</taxon>
        <taxon>Agaricomycotina</taxon>
        <taxon>Agaricomycetes</taxon>
        <taxon>Agaricomycetidae</taxon>
        <taxon>Agaricales</taxon>
        <taxon>Marasmiineae</taxon>
        <taxon>Mycenaceae</taxon>
        <taxon>Mycena</taxon>
    </lineage>
</organism>
<sequence>MALKADSDSTRRRSSFKFPLGVKDTASVGIPSERIHELDWWDSLAFPPVRARVGVAIGLRALPRSITAVSLDFGSSRALVLAASAHRRRSLGRGIFDQNWSLWCSWAVHQIPEDEGAATVSVYHAGDTRPPGAHAPSSTSLVHGRAANIRAQKSAPNSALSSSLPPYYTFHFPFPFLPPSCCTALIPPLQTTHLVTLHATPEDAVRLAADVRARAARDALCDCPFPKGESLWPHILFFPVFYVFLDPAQIPTPADLESIQPDTRASVECAWLALEVIFDIIDPVSKKYQEPDDVGPTLWSRIWPWIFFMHEYREYLGALSVFREPQAYSRFLLFVTEIYDPQPMRDIISATPGFRALLATTWTLLPKSSGEAYETCLWFLASIIGSLPFTDPLHFAEMVDGAGGTLDDLARLMMCHLDDVVNGQFSWKIGSPAAYMRFLARLIMTADSGYTVQQSTLPQSSTRQKFLETLRVHGFVPAFVVGMDTVLEACKLNSNSWHLENFESSFIVTSELLEHLLNTTLGYQWLPAAIEAGLLRMMAGVATEFPSMFDNRLRFLLTKILPDGLLYYHVVAAMAKVLDEVTEIWSSKELEDAEIVDDWDSFQDLAEKRVQLLDGLQSSRACDNLECGKIQDSSRCRRCSGCKTHYYCSSDCQTADWKHGGHRNHCGSPVLLSLGETSSCRLGFRERTFLRAVVQQDYVDGIHTICETQVIFMANHPADRFFTLFDYTHNLVRISVDSVVNSLISDDLKKAGSEWTDILSRASRSAGRVQLHVIRVSEGSDTRLWVIPLRTNSPQVHNALRQLARSIPAGSKDEDISHEVERILEDVVDLVEIH</sequence>